<gene>
    <name evidence="6" type="ORF">CDV36_015286</name>
</gene>
<dbReference type="InterPro" id="IPR036188">
    <property type="entry name" value="FAD/NAD-bd_sf"/>
</dbReference>
<evidence type="ECO:0000259" key="5">
    <source>
        <dbReference type="Pfam" id="PF01494"/>
    </source>
</evidence>
<dbReference type="STRING" id="2010991.A0A3M2RBM9"/>
<dbReference type="EMBL" id="NKUJ01000557">
    <property type="protein sequence ID" value="RMJ02445.1"/>
    <property type="molecule type" value="Genomic_DNA"/>
</dbReference>
<dbReference type="SUPFAM" id="SSF51905">
    <property type="entry name" value="FAD/NAD(P)-binding domain"/>
    <property type="match status" value="1"/>
</dbReference>
<organism evidence="6 7">
    <name type="scientific">Fusarium kuroshium</name>
    <dbReference type="NCBI Taxonomy" id="2010991"/>
    <lineage>
        <taxon>Eukaryota</taxon>
        <taxon>Fungi</taxon>
        <taxon>Dikarya</taxon>
        <taxon>Ascomycota</taxon>
        <taxon>Pezizomycotina</taxon>
        <taxon>Sordariomycetes</taxon>
        <taxon>Hypocreomycetidae</taxon>
        <taxon>Hypocreales</taxon>
        <taxon>Nectriaceae</taxon>
        <taxon>Fusarium</taxon>
        <taxon>Fusarium solani species complex</taxon>
    </lineage>
</organism>
<dbReference type="PRINTS" id="PR00420">
    <property type="entry name" value="RNGMNOXGNASE"/>
</dbReference>
<dbReference type="Pfam" id="PF01494">
    <property type="entry name" value="FAD_binding_3"/>
    <property type="match status" value="1"/>
</dbReference>
<evidence type="ECO:0000256" key="3">
    <source>
        <dbReference type="ARBA" id="ARBA00022827"/>
    </source>
</evidence>
<dbReference type="AlphaFoldDB" id="A0A3M2RBM9"/>
<dbReference type="Proteomes" id="UP000277212">
    <property type="component" value="Unassembled WGS sequence"/>
</dbReference>
<dbReference type="InterPro" id="IPR002938">
    <property type="entry name" value="FAD-bd"/>
</dbReference>
<accession>A0A3M2RBM9</accession>
<keyword evidence="7" id="KW-1185">Reference proteome</keyword>
<dbReference type="Gene3D" id="3.30.70.2450">
    <property type="match status" value="1"/>
</dbReference>
<dbReference type="InterPro" id="IPR050641">
    <property type="entry name" value="RIFMO-like"/>
</dbReference>
<dbReference type="GO" id="GO:0071949">
    <property type="term" value="F:FAD binding"/>
    <property type="evidence" value="ECO:0007669"/>
    <property type="project" value="InterPro"/>
</dbReference>
<name>A0A3M2RBM9_9HYPO</name>
<evidence type="ECO:0000256" key="1">
    <source>
        <dbReference type="ARBA" id="ARBA00001974"/>
    </source>
</evidence>
<reference evidence="6 7" key="1">
    <citation type="submission" date="2017-06" db="EMBL/GenBank/DDBJ databases">
        <title>Comparative genomic analysis of Ambrosia Fusariam Clade fungi.</title>
        <authorList>
            <person name="Stajich J.E."/>
            <person name="Carrillo J."/>
            <person name="Kijimoto T."/>
            <person name="Eskalen A."/>
            <person name="O'Donnell K."/>
            <person name="Kasson M."/>
        </authorList>
    </citation>
    <scope>NUCLEOTIDE SEQUENCE [LARGE SCALE GENOMIC DNA]</scope>
    <source>
        <strain evidence="6">UCR3666</strain>
    </source>
</reference>
<comment type="cofactor">
    <cofactor evidence="1">
        <name>FAD</name>
        <dbReference type="ChEBI" id="CHEBI:57692"/>
    </cofactor>
</comment>
<keyword evidence="4" id="KW-0560">Oxidoreductase</keyword>
<comment type="caution">
    <text evidence="6">The sequence shown here is derived from an EMBL/GenBank/DDBJ whole genome shotgun (WGS) entry which is preliminary data.</text>
</comment>
<keyword evidence="3" id="KW-0274">FAD</keyword>
<dbReference type="PANTHER" id="PTHR43004">
    <property type="entry name" value="TRK SYSTEM POTASSIUM UPTAKE PROTEIN"/>
    <property type="match status" value="1"/>
</dbReference>
<sequence>MSANRHHSVLIVGAGPVGFFLGYRLGKAGIKVDIIDKEPHIIQEPRASAYYGGAAFALKDAGLLRLVAERGYVATNFSWRTEVKDDGKGGKTWGDVLAELNFDEADLDNPEKGMVLLPQPQFAELVMEQALATDHVKVHFGSELTAIDNGNEAVTATVRDVNSGTERKIVSSFLVGADGGRSATRKLLNISMQGHTWPERLIATDVLLPPNPLFLTVQSHFVIDPVHFAVVVPLAKRFEGQPSLWRFTVAVSAADPRSDDEILQDDNLRSLYEKAMPGPRPMQYEIQRKAVYRIHQRLASTLFKGRCVLAGDAAHLNNPIGAMGLTSGILDADALADTLLMIFSEQQPVSLLQTYSDERRKVFQTFVDPTTTHNKLRIQRTADSAYEDWFMRTMKNPSPEIMAEFFTPYVSTWRSDMAALVAK</sequence>
<keyword evidence="2" id="KW-0285">Flavoprotein</keyword>
<dbReference type="Gene3D" id="3.50.50.60">
    <property type="entry name" value="FAD/NAD(P)-binding domain"/>
    <property type="match status" value="1"/>
</dbReference>
<proteinExistence type="predicted"/>
<evidence type="ECO:0000256" key="2">
    <source>
        <dbReference type="ARBA" id="ARBA00022630"/>
    </source>
</evidence>
<evidence type="ECO:0000256" key="4">
    <source>
        <dbReference type="ARBA" id="ARBA00023002"/>
    </source>
</evidence>
<dbReference type="GO" id="GO:0016709">
    <property type="term" value="F:oxidoreductase activity, acting on paired donors, with incorporation or reduction of molecular oxygen, NAD(P)H as one donor, and incorporation of one atom of oxygen"/>
    <property type="evidence" value="ECO:0007669"/>
    <property type="project" value="UniProtKB-ARBA"/>
</dbReference>
<evidence type="ECO:0000313" key="6">
    <source>
        <dbReference type="EMBL" id="RMJ02445.1"/>
    </source>
</evidence>
<evidence type="ECO:0000313" key="7">
    <source>
        <dbReference type="Proteomes" id="UP000277212"/>
    </source>
</evidence>
<feature type="domain" description="FAD-binding" evidence="5">
    <location>
        <begin position="8"/>
        <end position="368"/>
    </location>
</feature>
<dbReference type="PANTHER" id="PTHR43004:SF19">
    <property type="entry name" value="BINDING MONOOXYGENASE, PUTATIVE (JCVI)-RELATED"/>
    <property type="match status" value="1"/>
</dbReference>
<protein>
    <recommendedName>
        <fullName evidence="5">FAD-binding domain-containing protein</fullName>
    </recommendedName>
</protein>
<dbReference type="OrthoDB" id="10016252at2759"/>